<evidence type="ECO:0008006" key="5">
    <source>
        <dbReference type="Google" id="ProtNLM"/>
    </source>
</evidence>
<evidence type="ECO:0000313" key="4">
    <source>
        <dbReference type="EMBL" id="CAA6807203.1"/>
    </source>
</evidence>
<dbReference type="InterPro" id="IPR019734">
    <property type="entry name" value="TPR_rpt"/>
</dbReference>
<reference evidence="4" key="1">
    <citation type="submission" date="2020-01" db="EMBL/GenBank/DDBJ databases">
        <authorList>
            <person name="Meier V. D."/>
            <person name="Meier V D."/>
        </authorList>
    </citation>
    <scope>NUCLEOTIDE SEQUENCE</scope>
    <source>
        <strain evidence="4">HLG_WM_MAG_10</strain>
    </source>
</reference>
<dbReference type="InterPro" id="IPR011990">
    <property type="entry name" value="TPR-like_helical_dom_sf"/>
</dbReference>
<dbReference type="SUPFAM" id="SSF48452">
    <property type="entry name" value="TPR-like"/>
    <property type="match status" value="2"/>
</dbReference>
<accession>A0A6S6SBE8</accession>
<evidence type="ECO:0000256" key="2">
    <source>
        <dbReference type="ARBA" id="ARBA00022803"/>
    </source>
</evidence>
<dbReference type="Pfam" id="PF13432">
    <property type="entry name" value="TPR_16"/>
    <property type="match status" value="1"/>
</dbReference>
<dbReference type="InterPro" id="IPR050498">
    <property type="entry name" value="Ycf3"/>
</dbReference>
<sequence length="576" mass="66188">MTIQEILNQLNALFKEKKFEEIKERGEEFLDEFPNEIDLYLLVGKAFVATNAFTDADYYFLKAHFLDKTNLHPLYLLGSLKASMKQYIEAQEYYEQILSLDSKEVLAVICMADMHYASQQFSAAAEKYKRALEMGAKDKITLDEYALIIYKAVSSLLADKATTEALALIDTYELEDFQEMVFLAKRKIYSSLGTAGKEDVLACTETLHANVPNQVSYTLDLILYLDSYKFSARIETLYNKALQSEPTEDQKINILLGRSDVRIDAENWKGALVDLDALIAIQENWFYYQNRAKVKQHLKEYKGALADITKAMQLLGRPNKSLLTFRGKLLFKFEKFDNAIKDFMAILSLFPNDSTAYYNLGRIYNKQKDKASSVKMLMKAEVLGHQKANEFLLKNYPQVLEQSYTKTLAKFAPIYQSEIPRNKKSPILSKAFDKLWLPDMPKFLLSLEEEIKTYPANLIKKVLAQTAKDMFIITENGILFFEGEEAPLEAYYKVELESEYSILLEIQPTKGGQTTSMRLSLFEDNLLVSYPITDVDVQPKYFLATTDISPEQKQRLTTKIVDRPYIESIENSIEKL</sequence>
<keyword evidence="2 3" id="KW-0802">TPR repeat</keyword>
<evidence type="ECO:0000256" key="1">
    <source>
        <dbReference type="ARBA" id="ARBA00022737"/>
    </source>
</evidence>
<protein>
    <recommendedName>
        <fullName evidence="5">Tetratricopeptide repeat protein</fullName>
    </recommendedName>
</protein>
<keyword evidence="1" id="KW-0677">Repeat</keyword>
<evidence type="ECO:0000256" key="3">
    <source>
        <dbReference type="PROSITE-ProRule" id="PRU00339"/>
    </source>
</evidence>
<name>A0A6S6SBE8_9BACT</name>
<dbReference type="PANTHER" id="PTHR44858:SF1">
    <property type="entry name" value="UDP-N-ACETYLGLUCOSAMINE--PEPTIDE N-ACETYLGLUCOSAMINYLTRANSFERASE SPINDLY-RELATED"/>
    <property type="match status" value="1"/>
</dbReference>
<dbReference type="PANTHER" id="PTHR44858">
    <property type="entry name" value="TETRATRICOPEPTIDE REPEAT PROTEIN 6"/>
    <property type="match status" value="1"/>
</dbReference>
<feature type="repeat" description="TPR" evidence="3">
    <location>
        <begin position="320"/>
        <end position="353"/>
    </location>
</feature>
<organism evidence="4">
    <name type="scientific">uncultured Aureispira sp</name>
    <dbReference type="NCBI Taxonomy" id="1331704"/>
    <lineage>
        <taxon>Bacteria</taxon>
        <taxon>Pseudomonadati</taxon>
        <taxon>Bacteroidota</taxon>
        <taxon>Saprospiria</taxon>
        <taxon>Saprospirales</taxon>
        <taxon>Saprospiraceae</taxon>
        <taxon>Aureispira</taxon>
        <taxon>environmental samples</taxon>
    </lineage>
</organism>
<dbReference type="Gene3D" id="1.25.40.10">
    <property type="entry name" value="Tetratricopeptide repeat domain"/>
    <property type="match status" value="3"/>
</dbReference>
<dbReference type="SMART" id="SM00028">
    <property type="entry name" value="TPR"/>
    <property type="match status" value="6"/>
</dbReference>
<gene>
    <name evidence="4" type="ORF">HELGO_WM34850</name>
</gene>
<dbReference type="EMBL" id="CACVAQ010000129">
    <property type="protein sequence ID" value="CAA6807203.1"/>
    <property type="molecule type" value="Genomic_DNA"/>
</dbReference>
<dbReference type="AlphaFoldDB" id="A0A6S6SBE8"/>
<proteinExistence type="predicted"/>
<dbReference type="Pfam" id="PF13181">
    <property type="entry name" value="TPR_8"/>
    <property type="match status" value="1"/>
</dbReference>
<feature type="repeat" description="TPR" evidence="3">
    <location>
        <begin position="71"/>
        <end position="104"/>
    </location>
</feature>
<dbReference type="PROSITE" id="PS50005">
    <property type="entry name" value="TPR"/>
    <property type="match status" value="2"/>
</dbReference>